<dbReference type="AlphaFoldDB" id="A0A916UL73"/>
<dbReference type="GO" id="GO:0016787">
    <property type="term" value="F:hydrolase activity"/>
    <property type="evidence" value="ECO:0007669"/>
    <property type="project" value="UniProtKB-KW"/>
</dbReference>
<keyword evidence="3" id="KW-1185">Reference proteome</keyword>
<evidence type="ECO:0000313" key="3">
    <source>
        <dbReference type="Proteomes" id="UP000637002"/>
    </source>
</evidence>
<dbReference type="InterPro" id="IPR017208">
    <property type="entry name" value="UCP037442_abhydr"/>
</dbReference>
<dbReference type="Gene3D" id="3.40.50.1820">
    <property type="entry name" value="alpha/beta hydrolase"/>
    <property type="match status" value="1"/>
</dbReference>
<sequence>MDPQPITITCRDGYRLGGHLWASESERAAATVIVNPATGVLARYYHAYARWLAEQGFAVVTYDYRGIGASRPPRLRGSAIRWRDWGELDFDAAAVWAKQRDPHGRLWVVGHSIGGMLVGFAPAAVHVDRLLTMGAQYAYWRDYAAAARARLLLKWHLAMPAITATLGFLPGKRLGWLEDLPAGVAFEWCRRRARFEWSYPVREREPILGRFAAVTAPILAIGVSDDEFGTPQAIARTLAYYRGSERRQVMLTPRDLGYDAIGHFSLFHARHRDGFWPATLGWLRDDVVPWPVGVALAPEREGRAGETVPAAASRVA</sequence>
<dbReference type="EMBL" id="BMGG01000007">
    <property type="protein sequence ID" value="GGC77188.1"/>
    <property type="molecule type" value="Genomic_DNA"/>
</dbReference>
<evidence type="ECO:0000259" key="1">
    <source>
        <dbReference type="Pfam" id="PF12146"/>
    </source>
</evidence>
<evidence type="ECO:0000313" key="2">
    <source>
        <dbReference type="EMBL" id="GGC77188.1"/>
    </source>
</evidence>
<feature type="domain" description="Serine aminopeptidase S33" evidence="1">
    <location>
        <begin position="29"/>
        <end position="236"/>
    </location>
</feature>
<keyword evidence="2" id="KW-0378">Hydrolase</keyword>
<dbReference type="PIRSF" id="PIRSF037442">
    <property type="entry name" value="UCP037442_abhydr"/>
    <property type="match status" value="1"/>
</dbReference>
<dbReference type="InterPro" id="IPR022742">
    <property type="entry name" value="Hydrolase_4"/>
</dbReference>
<dbReference type="SUPFAM" id="SSF53474">
    <property type="entry name" value="alpha/beta-Hydrolases"/>
    <property type="match status" value="1"/>
</dbReference>
<reference evidence="2" key="2">
    <citation type="submission" date="2020-09" db="EMBL/GenBank/DDBJ databases">
        <authorList>
            <person name="Sun Q."/>
            <person name="Zhou Y."/>
        </authorList>
    </citation>
    <scope>NUCLEOTIDE SEQUENCE</scope>
    <source>
        <strain evidence="2">CGMCC 1.12919</strain>
    </source>
</reference>
<reference evidence="2" key="1">
    <citation type="journal article" date="2014" name="Int. J. Syst. Evol. Microbiol.">
        <title>Complete genome sequence of Corynebacterium casei LMG S-19264T (=DSM 44701T), isolated from a smear-ripened cheese.</title>
        <authorList>
            <consortium name="US DOE Joint Genome Institute (JGI-PGF)"/>
            <person name="Walter F."/>
            <person name="Albersmeier A."/>
            <person name="Kalinowski J."/>
            <person name="Ruckert C."/>
        </authorList>
    </citation>
    <scope>NUCLEOTIDE SEQUENCE</scope>
    <source>
        <strain evidence="2">CGMCC 1.12919</strain>
    </source>
</reference>
<accession>A0A916UL73</accession>
<gene>
    <name evidence="2" type="ORF">GCM10010994_39370</name>
</gene>
<dbReference type="RefSeq" id="WP_188610883.1">
    <property type="nucleotide sequence ID" value="NZ_BMGG01000007.1"/>
</dbReference>
<comment type="caution">
    <text evidence="2">The sequence shown here is derived from an EMBL/GenBank/DDBJ whole genome shotgun (WGS) entry which is preliminary data.</text>
</comment>
<dbReference type="InterPro" id="IPR029058">
    <property type="entry name" value="AB_hydrolase_fold"/>
</dbReference>
<name>A0A916UL73_9HYPH</name>
<organism evidence="2 3">
    <name type="scientific">Chelatococcus reniformis</name>
    <dbReference type="NCBI Taxonomy" id="1494448"/>
    <lineage>
        <taxon>Bacteria</taxon>
        <taxon>Pseudomonadati</taxon>
        <taxon>Pseudomonadota</taxon>
        <taxon>Alphaproteobacteria</taxon>
        <taxon>Hyphomicrobiales</taxon>
        <taxon>Chelatococcaceae</taxon>
        <taxon>Chelatococcus</taxon>
    </lineage>
</organism>
<protein>
    <submittedName>
        <fullName evidence="2">Alpha/beta hydrolase</fullName>
    </submittedName>
</protein>
<dbReference type="Pfam" id="PF12146">
    <property type="entry name" value="Hydrolase_4"/>
    <property type="match status" value="1"/>
</dbReference>
<dbReference type="Proteomes" id="UP000637002">
    <property type="component" value="Unassembled WGS sequence"/>
</dbReference>
<proteinExistence type="predicted"/>